<name>A0A9P9L464_FUSSL</name>
<reference evidence="2" key="1">
    <citation type="journal article" date="2021" name="Nat. Commun.">
        <title>Genetic determinants of endophytism in the Arabidopsis root mycobiome.</title>
        <authorList>
            <person name="Mesny F."/>
            <person name="Miyauchi S."/>
            <person name="Thiergart T."/>
            <person name="Pickel B."/>
            <person name="Atanasova L."/>
            <person name="Karlsson M."/>
            <person name="Huettel B."/>
            <person name="Barry K.W."/>
            <person name="Haridas S."/>
            <person name="Chen C."/>
            <person name="Bauer D."/>
            <person name="Andreopoulos W."/>
            <person name="Pangilinan J."/>
            <person name="LaButti K."/>
            <person name="Riley R."/>
            <person name="Lipzen A."/>
            <person name="Clum A."/>
            <person name="Drula E."/>
            <person name="Henrissat B."/>
            <person name="Kohler A."/>
            <person name="Grigoriev I.V."/>
            <person name="Martin F.M."/>
            <person name="Hacquard S."/>
        </authorList>
    </citation>
    <scope>NUCLEOTIDE SEQUENCE</scope>
    <source>
        <strain evidence="2">FSSC 5 MPI-SDFR-AT-0091</strain>
    </source>
</reference>
<gene>
    <name evidence="2" type="ORF">B0J15DRAFT_458759</name>
</gene>
<dbReference type="AlphaFoldDB" id="A0A9P9L464"/>
<proteinExistence type="predicted"/>
<keyword evidence="3" id="KW-1185">Reference proteome</keyword>
<evidence type="ECO:0000256" key="1">
    <source>
        <dbReference type="SAM" id="MobiDB-lite"/>
    </source>
</evidence>
<accession>A0A9P9L464</accession>
<feature type="compositionally biased region" description="Basic residues" evidence="1">
    <location>
        <begin position="1"/>
        <end position="14"/>
    </location>
</feature>
<evidence type="ECO:0000313" key="2">
    <source>
        <dbReference type="EMBL" id="KAH7273656.1"/>
    </source>
</evidence>
<feature type="compositionally biased region" description="Basic and acidic residues" evidence="1">
    <location>
        <begin position="15"/>
        <end position="39"/>
    </location>
</feature>
<evidence type="ECO:0000313" key="3">
    <source>
        <dbReference type="Proteomes" id="UP000736672"/>
    </source>
</evidence>
<dbReference type="Proteomes" id="UP000736672">
    <property type="component" value="Unassembled WGS sequence"/>
</dbReference>
<comment type="caution">
    <text evidence="2">The sequence shown here is derived from an EMBL/GenBank/DDBJ whole genome shotgun (WGS) entry which is preliminary data.</text>
</comment>
<feature type="region of interest" description="Disordered" evidence="1">
    <location>
        <begin position="1"/>
        <end position="39"/>
    </location>
</feature>
<dbReference type="EMBL" id="JAGTJS010000002">
    <property type="protein sequence ID" value="KAH7273656.1"/>
    <property type="molecule type" value="Genomic_DNA"/>
</dbReference>
<sequence>MRHSPVRKTRKKVVNCRDAREEDQQEKEHPMNKQKETKTDPKKWSCACARCCRTSRFFRRPRIPADWRPLSGLWGLIPVPGSSLLTAPEKRTRHFGDPIATAESKARTGPARRGAAQRAITGAAHPCSQPARLDWNCRQEVVSNATRQPTQLKSALGAV</sequence>
<protein>
    <submittedName>
        <fullName evidence="2">Uncharacterized protein</fullName>
    </submittedName>
</protein>
<organism evidence="2 3">
    <name type="scientific">Fusarium solani</name>
    <name type="common">Filamentous fungus</name>
    <dbReference type="NCBI Taxonomy" id="169388"/>
    <lineage>
        <taxon>Eukaryota</taxon>
        <taxon>Fungi</taxon>
        <taxon>Dikarya</taxon>
        <taxon>Ascomycota</taxon>
        <taxon>Pezizomycotina</taxon>
        <taxon>Sordariomycetes</taxon>
        <taxon>Hypocreomycetidae</taxon>
        <taxon>Hypocreales</taxon>
        <taxon>Nectriaceae</taxon>
        <taxon>Fusarium</taxon>
        <taxon>Fusarium solani species complex</taxon>
    </lineage>
</organism>